<proteinExistence type="predicted"/>
<organism evidence="3 4">
    <name type="scientific">Flavivirga aquatica</name>
    <dbReference type="NCBI Taxonomy" id="1849968"/>
    <lineage>
        <taxon>Bacteria</taxon>
        <taxon>Pseudomonadati</taxon>
        <taxon>Bacteroidota</taxon>
        <taxon>Flavobacteriia</taxon>
        <taxon>Flavobacteriales</taxon>
        <taxon>Flavobacteriaceae</taxon>
        <taxon>Flavivirga</taxon>
    </lineage>
</organism>
<feature type="region of interest" description="Disordered" evidence="2">
    <location>
        <begin position="158"/>
        <end position="187"/>
    </location>
</feature>
<feature type="coiled-coil region" evidence="1">
    <location>
        <begin position="21"/>
        <end position="92"/>
    </location>
</feature>
<comment type="caution">
    <text evidence="3">The sequence shown here is derived from an EMBL/GenBank/DDBJ whole genome shotgun (WGS) entry which is preliminary data.</text>
</comment>
<protein>
    <submittedName>
        <fullName evidence="3">Uncharacterized protein</fullName>
    </submittedName>
</protein>
<evidence type="ECO:0000256" key="2">
    <source>
        <dbReference type="SAM" id="MobiDB-lite"/>
    </source>
</evidence>
<evidence type="ECO:0000313" key="3">
    <source>
        <dbReference type="EMBL" id="OEK07368.1"/>
    </source>
</evidence>
<dbReference type="AlphaFoldDB" id="A0A1E5T7Q3"/>
<feature type="compositionally biased region" description="Basic residues" evidence="2">
    <location>
        <begin position="178"/>
        <end position="187"/>
    </location>
</feature>
<evidence type="ECO:0000313" key="4">
    <source>
        <dbReference type="Proteomes" id="UP000095713"/>
    </source>
</evidence>
<gene>
    <name evidence="3" type="ORF">A8C32_18195</name>
</gene>
<keyword evidence="4" id="KW-1185">Reference proteome</keyword>
<accession>A0A1E5T7Q3</accession>
<dbReference type="RefSeq" id="WP_069830857.1">
    <property type="nucleotide sequence ID" value="NZ_MDJD01000048.1"/>
</dbReference>
<reference evidence="3 4" key="1">
    <citation type="submission" date="2016-05" db="EMBL/GenBank/DDBJ databases">
        <title>Draft Genome Sequence of Algibacter sp. Strain SK-16 Isolated from the Surface Water of Aburatsubo Inlet.</title>
        <authorList>
            <person name="Wong S.-K."/>
            <person name="Yoshizawa S."/>
            <person name="Nakajima Y."/>
            <person name="Ogura Y."/>
            <person name="Tetsuya H."/>
            <person name="Hamasaki K."/>
        </authorList>
    </citation>
    <scope>NUCLEOTIDE SEQUENCE [LARGE SCALE GENOMIC DNA]</scope>
    <source>
        <strain evidence="3 4">SK-16</strain>
    </source>
</reference>
<sequence>MKEIIRRLLVFLRIKKGTPTEKELEKKKAGLELENKSLDRKIKSAKTRGKRLYKRIEKLEAKAVSNNKTRLIGALQERLETQQNLITSYEALKTIKTGLLTNIRLDLNDLKTKKNQKKLDKTIKDYKHAKKDFTIEKQKMDSKYKALLNIAKVPNKKLKEKKRKGVKARKQQSSFTQKRIHTARSLR</sequence>
<dbReference type="Proteomes" id="UP000095713">
    <property type="component" value="Unassembled WGS sequence"/>
</dbReference>
<evidence type="ECO:0000256" key="1">
    <source>
        <dbReference type="SAM" id="Coils"/>
    </source>
</evidence>
<name>A0A1E5T7Q3_9FLAO</name>
<feature type="compositionally biased region" description="Basic residues" evidence="2">
    <location>
        <begin position="158"/>
        <end position="170"/>
    </location>
</feature>
<keyword evidence="1" id="KW-0175">Coiled coil</keyword>
<dbReference type="EMBL" id="MDJD01000048">
    <property type="protein sequence ID" value="OEK07368.1"/>
    <property type="molecule type" value="Genomic_DNA"/>
</dbReference>